<comment type="caution">
    <text evidence="1">The sequence shown here is derived from an EMBL/GenBank/DDBJ whole genome shotgun (WGS) entry which is preliminary data.</text>
</comment>
<dbReference type="AlphaFoldDB" id="A0A9N9DJ78"/>
<feature type="non-terminal residue" evidence="1">
    <location>
        <position position="50"/>
    </location>
</feature>
<sequence length="50" mass="6079">LLPDHLACFLLETDNYLQIREKNRNNVANPYQKYSYTHLVSSSRKEFEYR</sequence>
<organism evidence="1 2">
    <name type="scientific">Diversispora eburnea</name>
    <dbReference type="NCBI Taxonomy" id="1213867"/>
    <lineage>
        <taxon>Eukaryota</taxon>
        <taxon>Fungi</taxon>
        <taxon>Fungi incertae sedis</taxon>
        <taxon>Mucoromycota</taxon>
        <taxon>Glomeromycotina</taxon>
        <taxon>Glomeromycetes</taxon>
        <taxon>Diversisporales</taxon>
        <taxon>Diversisporaceae</taxon>
        <taxon>Diversispora</taxon>
    </lineage>
</organism>
<dbReference type="Proteomes" id="UP000789706">
    <property type="component" value="Unassembled WGS sequence"/>
</dbReference>
<keyword evidence="2" id="KW-1185">Reference proteome</keyword>
<protein>
    <submittedName>
        <fullName evidence="1">1471_t:CDS:1</fullName>
    </submittedName>
</protein>
<proteinExistence type="predicted"/>
<accession>A0A9N9DJ78</accession>
<gene>
    <name evidence="1" type="ORF">DEBURN_LOCUS11040</name>
</gene>
<evidence type="ECO:0000313" key="1">
    <source>
        <dbReference type="EMBL" id="CAG8637707.1"/>
    </source>
</evidence>
<dbReference type="EMBL" id="CAJVPK010004565">
    <property type="protein sequence ID" value="CAG8637707.1"/>
    <property type="molecule type" value="Genomic_DNA"/>
</dbReference>
<evidence type="ECO:0000313" key="2">
    <source>
        <dbReference type="Proteomes" id="UP000789706"/>
    </source>
</evidence>
<name>A0A9N9DJ78_9GLOM</name>
<reference evidence="1" key="1">
    <citation type="submission" date="2021-06" db="EMBL/GenBank/DDBJ databases">
        <authorList>
            <person name="Kallberg Y."/>
            <person name="Tangrot J."/>
            <person name="Rosling A."/>
        </authorList>
    </citation>
    <scope>NUCLEOTIDE SEQUENCE</scope>
    <source>
        <strain evidence="1">AZ414A</strain>
    </source>
</reference>